<dbReference type="OMA" id="HWITEKE"/>
<evidence type="ECO:0000313" key="3">
    <source>
        <dbReference type="Proteomes" id="UP000075243"/>
    </source>
</evidence>
<reference evidence="2" key="1">
    <citation type="journal article" date="2012" name="Nat. Biotechnol.">
        <title>Draft genome sequence of pigeonpea (Cajanus cajan), an orphan legume crop of resource-poor farmers.</title>
        <authorList>
            <person name="Varshney R.K."/>
            <person name="Chen W."/>
            <person name="Li Y."/>
            <person name="Bharti A.K."/>
            <person name="Saxena R.K."/>
            <person name="Schlueter J.A."/>
            <person name="Donoghue M.T."/>
            <person name="Azam S."/>
            <person name="Fan G."/>
            <person name="Whaley A.M."/>
            <person name="Farmer A.D."/>
            <person name="Sheridan J."/>
            <person name="Iwata A."/>
            <person name="Tuteja R."/>
            <person name="Penmetsa R.V."/>
            <person name="Wu W."/>
            <person name="Upadhyaya H.D."/>
            <person name="Yang S.P."/>
            <person name="Shah T."/>
            <person name="Saxena K.B."/>
            <person name="Michael T."/>
            <person name="McCombie W.R."/>
            <person name="Yang B."/>
            <person name="Zhang G."/>
            <person name="Yang H."/>
            <person name="Wang J."/>
            <person name="Spillane C."/>
            <person name="Cook D.R."/>
            <person name="May G.D."/>
            <person name="Xu X."/>
            <person name="Jackson S.A."/>
        </authorList>
    </citation>
    <scope>NUCLEOTIDE SEQUENCE [LARGE SCALE GENOMIC DNA]</scope>
</reference>
<dbReference type="EMBL" id="KQ485043">
    <property type="protein sequence ID" value="KYP32976.1"/>
    <property type="molecule type" value="Genomic_DNA"/>
</dbReference>
<dbReference type="InterPro" id="IPR012337">
    <property type="entry name" value="RNaseH-like_sf"/>
</dbReference>
<evidence type="ECO:0000313" key="2">
    <source>
        <dbReference type="EMBL" id="KYP32976.1"/>
    </source>
</evidence>
<dbReference type="Pfam" id="PF05699">
    <property type="entry name" value="Dimer_Tnp_hAT"/>
    <property type="match status" value="1"/>
</dbReference>
<dbReference type="InterPro" id="IPR008906">
    <property type="entry name" value="HATC_C_dom"/>
</dbReference>
<name>A0A151QRS1_CAJCA</name>
<dbReference type="SUPFAM" id="SSF53098">
    <property type="entry name" value="Ribonuclease H-like"/>
    <property type="match status" value="1"/>
</dbReference>
<keyword evidence="3" id="KW-1185">Reference proteome</keyword>
<evidence type="ECO:0000259" key="1">
    <source>
        <dbReference type="Pfam" id="PF05699"/>
    </source>
</evidence>
<gene>
    <name evidence="2" type="ORF">KK1_046227</name>
</gene>
<dbReference type="AlphaFoldDB" id="A0A151QRS1"/>
<dbReference type="Gramene" id="C.cajan_42687.t">
    <property type="protein sequence ID" value="C.cajan_42687.t"/>
    <property type="gene ID" value="C.cajan_42687"/>
</dbReference>
<dbReference type="PANTHER" id="PTHR32166">
    <property type="entry name" value="OSJNBA0013A04.12 PROTEIN"/>
    <property type="match status" value="1"/>
</dbReference>
<feature type="domain" description="HAT C-terminal dimerisation" evidence="1">
    <location>
        <begin position="162"/>
        <end position="224"/>
    </location>
</feature>
<dbReference type="STRING" id="3821.A0A151QRS1"/>
<dbReference type="PANTHER" id="PTHR32166:SF74">
    <property type="entry name" value="OS05G0256350 PROTEIN"/>
    <property type="match status" value="1"/>
</dbReference>
<dbReference type="Proteomes" id="UP000075243">
    <property type="component" value="Unassembled WGS sequence"/>
</dbReference>
<dbReference type="GO" id="GO:0046983">
    <property type="term" value="F:protein dimerization activity"/>
    <property type="evidence" value="ECO:0007669"/>
    <property type="project" value="InterPro"/>
</dbReference>
<organism evidence="2 3">
    <name type="scientific">Cajanus cajan</name>
    <name type="common">Pigeon pea</name>
    <name type="synonym">Cajanus indicus</name>
    <dbReference type="NCBI Taxonomy" id="3821"/>
    <lineage>
        <taxon>Eukaryota</taxon>
        <taxon>Viridiplantae</taxon>
        <taxon>Streptophyta</taxon>
        <taxon>Embryophyta</taxon>
        <taxon>Tracheophyta</taxon>
        <taxon>Spermatophyta</taxon>
        <taxon>Magnoliopsida</taxon>
        <taxon>eudicotyledons</taxon>
        <taxon>Gunneridae</taxon>
        <taxon>Pentapetalae</taxon>
        <taxon>rosids</taxon>
        <taxon>fabids</taxon>
        <taxon>Fabales</taxon>
        <taxon>Fabaceae</taxon>
        <taxon>Papilionoideae</taxon>
        <taxon>50 kb inversion clade</taxon>
        <taxon>NPAAA clade</taxon>
        <taxon>indigoferoid/millettioid clade</taxon>
        <taxon>Phaseoleae</taxon>
        <taxon>Cajanus</taxon>
    </lineage>
</organism>
<sequence>MFASEEWATKKITTYIYRHTWVLNLYRQYSNGGELARPAVTRFATSYLTLNCIKQQKNALRSMFASEEWATSPHASKSEAKQVMNLVLSDDRFWRSITYCLKCVIPLVKVLRLVDGDSKPASPYIYEAMDRAKEKIAQNFQMQESSFIGLFMQLPIISILALWWESYGGRGKELQKVAMRILSLTCSATGCERNWSTFDQVHTKRRNRLEQQRLNALVYVKYNLQLEMRQNSREENGDTYDPICLSDIESDDEWITEKENPCLPIDASWMDVHECFGVDEGAPKKKRKRGNYLYLKVSLELGSWN</sequence>
<protein>
    <recommendedName>
        <fullName evidence="1">HAT C-terminal dimerisation domain-containing protein</fullName>
    </recommendedName>
</protein>
<accession>A0A151QRS1</accession>
<proteinExistence type="predicted"/>